<evidence type="ECO:0000313" key="2">
    <source>
        <dbReference type="Proteomes" id="UP000247417"/>
    </source>
</evidence>
<organism evidence="1 2">
    <name type="scientific">Komagataeibacter oboediens</name>
    <dbReference type="NCBI Taxonomy" id="65958"/>
    <lineage>
        <taxon>Bacteria</taxon>
        <taxon>Pseudomonadati</taxon>
        <taxon>Pseudomonadota</taxon>
        <taxon>Alphaproteobacteria</taxon>
        <taxon>Acetobacterales</taxon>
        <taxon>Acetobacteraceae</taxon>
        <taxon>Komagataeibacter</taxon>
    </lineage>
</organism>
<gene>
    <name evidence="1" type="ORF">CFR80_14765</name>
</gene>
<sequence>MGAPQQTGAADAPINTVKACTPLLMPQGITREFNASVNVSAHLIFPLPLAHAMISTKLWTEEHHGNDLWVRPNQDTHMADKVGLSVSMVDGRRYDFTVQSVPNSTPCYLVVPYPFLSPNASSLTPEQLAQAQQAAEEARKQKAAAAAAWRASEAKRHADEQAAYQKQFDAMRSQVIQQAEDRIKQFQHSLHTAYTWKNHRLIPSVYDDGETTYVRVYQSGYGVPVITGSHDGQDVAVQSDYDDMTGIYVIPGLYDRINVRLGTNRIRIVRGG</sequence>
<dbReference type="InterPro" id="IPR038161">
    <property type="entry name" value="VirB9/CagX/TrbG_C_sf"/>
</dbReference>
<evidence type="ECO:0008006" key="3">
    <source>
        <dbReference type="Google" id="ProtNLM"/>
    </source>
</evidence>
<dbReference type="InterPro" id="IPR010258">
    <property type="entry name" value="Conjugal_tfr_TrbG/VirB9/CagX"/>
</dbReference>
<reference evidence="1 2" key="1">
    <citation type="submission" date="2017-07" db="EMBL/GenBank/DDBJ databases">
        <title>A draft genome sequence of Komagataeibacter oboediens LMG 18849.</title>
        <authorList>
            <person name="Skraban J."/>
            <person name="Cleenwerck I."/>
            <person name="Vandamme P."/>
            <person name="Trcek J."/>
        </authorList>
    </citation>
    <scope>NUCLEOTIDE SEQUENCE [LARGE SCALE GENOMIC DNA]</scope>
    <source>
        <strain evidence="1 2">LMG 18849</strain>
    </source>
</reference>
<protein>
    <recommendedName>
        <fullName evidence="3">Conjugal transfer protein</fullName>
    </recommendedName>
</protein>
<dbReference type="EMBL" id="NKTX01000066">
    <property type="protein sequence ID" value="PYD79761.1"/>
    <property type="molecule type" value="Genomic_DNA"/>
</dbReference>
<dbReference type="Proteomes" id="UP000247417">
    <property type="component" value="Unassembled WGS sequence"/>
</dbReference>
<name>A0A318QR03_9PROT</name>
<proteinExistence type="predicted"/>
<dbReference type="AlphaFoldDB" id="A0A318QR03"/>
<dbReference type="OrthoDB" id="9773431at2"/>
<dbReference type="Pfam" id="PF03524">
    <property type="entry name" value="CagX"/>
    <property type="match status" value="1"/>
</dbReference>
<comment type="caution">
    <text evidence="1">The sequence shown here is derived from an EMBL/GenBank/DDBJ whole genome shotgun (WGS) entry which is preliminary data.</text>
</comment>
<evidence type="ECO:0000313" key="1">
    <source>
        <dbReference type="EMBL" id="PYD79761.1"/>
    </source>
</evidence>
<dbReference type="Gene3D" id="2.60.40.2500">
    <property type="match status" value="1"/>
</dbReference>
<accession>A0A318QR03</accession>